<sequence length="179" mass="20970">MKKSYADFCVSSSVIMNLNPYLYDLKFCLVKIDSVKQIENVESILEALNIGWKVRTSSFDVKDCVMERRDSKNTIARYKDITIIRANPFEKFKSYRNSWIEITPKTLKKCSQNPNYYRWFNHEIKKNLYRVILSSDTDPPPAIRDCIALLSILIDESYNTVDSIIRSNSLRLGELFFEV</sequence>
<reference evidence="1 2" key="1">
    <citation type="submission" date="2017-04" db="EMBL/GenBank/DDBJ databases">
        <title>Novel microbial lineages endemic to geothermal iron-oxide mats fill important gaps in the evolutionary history of Archaea.</title>
        <authorList>
            <person name="Jay Z.J."/>
            <person name="Beam J.P."/>
            <person name="Dlakic M."/>
            <person name="Rusch D.B."/>
            <person name="Kozubal M.A."/>
            <person name="Inskeep W.P."/>
        </authorList>
    </citation>
    <scope>NUCLEOTIDE SEQUENCE [LARGE SCALE GENOMIC DNA]</scope>
    <source>
        <strain evidence="1">OSP_C</strain>
    </source>
</reference>
<dbReference type="AlphaFoldDB" id="A0A2R6ATJ3"/>
<name>A0A2R6ATJ3_9ARCH</name>
<evidence type="ECO:0000313" key="2">
    <source>
        <dbReference type="Proteomes" id="UP000241473"/>
    </source>
</evidence>
<gene>
    <name evidence="1" type="ORF">B9Q00_00410</name>
</gene>
<dbReference type="EMBL" id="NEXB01000001">
    <property type="protein sequence ID" value="PSN89709.1"/>
    <property type="molecule type" value="Genomic_DNA"/>
</dbReference>
<comment type="caution">
    <text evidence="1">The sequence shown here is derived from an EMBL/GenBank/DDBJ whole genome shotgun (WGS) entry which is preliminary data.</text>
</comment>
<accession>A0A2R6ATJ3</accession>
<proteinExistence type="predicted"/>
<organism evidence="1 2">
    <name type="scientific">Candidatus Marsarchaeota G1 archaeon OSP_C</name>
    <dbReference type="NCBI Taxonomy" id="1978154"/>
    <lineage>
        <taxon>Archaea</taxon>
        <taxon>Candidatus Marsarchaeota</taxon>
        <taxon>Candidatus Marsarchaeota group 1</taxon>
    </lineage>
</organism>
<dbReference type="Proteomes" id="UP000241473">
    <property type="component" value="Unassembled WGS sequence"/>
</dbReference>
<protein>
    <submittedName>
        <fullName evidence="1">Uncharacterized protein</fullName>
    </submittedName>
</protein>
<evidence type="ECO:0000313" key="1">
    <source>
        <dbReference type="EMBL" id="PSN89709.1"/>
    </source>
</evidence>